<keyword evidence="1" id="KW-0175">Coiled coil</keyword>
<evidence type="ECO:0000313" key="3">
    <source>
        <dbReference type="EMBL" id="KAH7932291.1"/>
    </source>
</evidence>
<feature type="coiled-coil region" evidence="1">
    <location>
        <begin position="145"/>
        <end position="179"/>
    </location>
</feature>
<feature type="compositionally biased region" description="Polar residues" evidence="2">
    <location>
        <begin position="112"/>
        <end position="142"/>
    </location>
</feature>
<accession>A0A9J6CUR7</accession>
<name>A0A9J6CUR7_RHIMP</name>
<protein>
    <submittedName>
        <fullName evidence="3">Uncharacterized protein</fullName>
    </submittedName>
</protein>
<feature type="compositionally biased region" description="Polar residues" evidence="2">
    <location>
        <begin position="89"/>
        <end position="99"/>
    </location>
</feature>
<sequence>MYLPENHEWRCLEDKQCTYAEKDFPQLEQHQQKPPRWFSSDREEATLQKRQTSRSSSRSRSRSRSTSKTPQQRNINKPAEAPGKPNLKKTPSSSWETSSAHARKEEAAAATTGLSTEDVQNNQPNKVSWASQVPPNVPVNDSPQYRKILEENKRLTQEMKQLRNQMAAERKEYKLAISSMESKL</sequence>
<evidence type="ECO:0000313" key="4">
    <source>
        <dbReference type="Proteomes" id="UP000821866"/>
    </source>
</evidence>
<proteinExistence type="predicted"/>
<keyword evidence="4" id="KW-1185">Reference proteome</keyword>
<dbReference type="EMBL" id="JABSTU010006793">
    <property type="protein sequence ID" value="KAH7932291.1"/>
    <property type="molecule type" value="Genomic_DNA"/>
</dbReference>
<dbReference type="Proteomes" id="UP000821866">
    <property type="component" value="Unassembled WGS sequence"/>
</dbReference>
<evidence type="ECO:0000256" key="2">
    <source>
        <dbReference type="SAM" id="MobiDB-lite"/>
    </source>
</evidence>
<comment type="caution">
    <text evidence="3">The sequence shown here is derived from an EMBL/GenBank/DDBJ whole genome shotgun (WGS) entry which is preliminary data.</text>
</comment>
<reference evidence="3" key="1">
    <citation type="journal article" date="2020" name="Cell">
        <title>Large-Scale Comparative Analyses of Tick Genomes Elucidate Their Genetic Diversity and Vector Capacities.</title>
        <authorList>
            <consortium name="Tick Genome and Microbiome Consortium (TIGMIC)"/>
            <person name="Jia N."/>
            <person name="Wang J."/>
            <person name="Shi W."/>
            <person name="Du L."/>
            <person name="Sun Y."/>
            <person name="Zhan W."/>
            <person name="Jiang J.F."/>
            <person name="Wang Q."/>
            <person name="Zhang B."/>
            <person name="Ji P."/>
            <person name="Bell-Sakyi L."/>
            <person name="Cui X.M."/>
            <person name="Yuan T.T."/>
            <person name="Jiang B.G."/>
            <person name="Yang W.F."/>
            <person name="Lam T.T."/>
            <person name="Chang Q.C."/>
            <person name="Ding S.J."/>
            <person name="Wang X.J."/>
            <person name="Zhu J.G."/>
            <person name="Ruan X.D."/>
            <person name="Zhao L."/>
            <person name="Wei J.T."/>
            <person name="Ye R.Z."/>
            <person name="Que T.C."/>
            <person name="Du C.H."/>
            <person name="Zhou Y.H."/>
            <person name="Cheng J.X."/>
            <person name="Dai P.F."/>
            <person name="Guo W.B."/>
            <person name="Han X.H."/>
            <person name="Huang E.J."/>
            <person name="Li L.F."/>
            <person name="Wei W."/>
            <person name="Gao Y.C."/>
            <person name="Liu J.Z."/>
            <person name="Shao H.Z."/>
            <person name="Wang X."/>
            <person name="Wang C.C."/>
            <person name="Yang T.C."/>
            <person name="Huo Q.B."/>
            <person name="Li W."/>
            <person name="Chen H.Y."/>
            <person name="Chen S.E."/>
            <person name="Zhou L.G."/>
            <person name="Ni X.B."/>
            <person name="Tian J.H."/>
            <person name="Sheng Y."/>
            <person name="Liu T."/>
            <person name="Pan Y.S."/>
            <person name="Xia L.Y."/>
            <person name="Li J."/>
            <person name="Zhao F."/>
            <person name="Cao W.C."/>
        </authorList>
    </citation>
    <scope>NUCLEOTIDE SEQUENCE</scope>
    <source>
        <strain evidence="3">Rmic-2018</strain>
    </source>
</reference>
<gene>
    <name evidence="3" type="ORF">HPB51_029377</name>
</gene>
<dbReference type="AlphaFoldDB" id="A0A9J6CUR7"/>
<organism evidence="3 4">
    <name type="scientific">Rhipicephalus microplus</name>
    <name type="common">Cattle tick</name>
    <name type="synonym">Boophilus microplus</name>
    <dbReference type="NCBI Taxonomy" id="6941"/>
    <lineage>
        <taxon>Eukaryota</taxon>
        <taxon>Metazoa</taxon>
        <taxon>Ecdysozoa</taxon>
        <taxon>Arthropoda</taxon>
        <taxon>Chelicerata</taxon>
        <taxon>Arachnida</taxon>
        <taxon>Acari</taxon>
        <taxon>Parasitiformes</taxon>
        <taxon>Ixodida</taxon>
        <taxon>Ixodoidea</taxon>
        <taxon>Ixodidae</taxon>
        <taxon>Rhipicephalinae</taxon>
        <taxon>Rhipicephalus</taxon>
        <taxon>Boophilus</taxon>
    </lineage>
</organism>
<feature type="region of interest" description="Disordered" evidence="2">
    <location>
        <begin position="23"/>
        <end position="142"/>
    </location>
</feature>
<reference evidence="3" key="2">
    <citation type="submission" date="2021-09" db="EMBL/GenBank/DDBJ databases">
        <authorList>
            <person name="Jia N."/>
            <person name="Wang J."/>
            <person name="Shi W."/>
            <person name="Du L."/>
            <person name="Sun Y."/>
            <person name="Zhan W."/>
            <person name="Jiang J."/>
            <person name="Wang Q."/>
            <person name="Zhang B."/>
            <person name="Ji P."/>
            <person name="Sakyi L.B."/>
            <person name="Cui X."/>
            <person name="Yuan T."/>
            <person name="Jiang B."/>
            <person name="Yang W."/>
            <person name="Lam T.T.-Y."/>
            <person name="Chang Q."/>
            <person name="Ding S."/>
            <person name="Wang X."/>
            <person name="Zhu J."/>
            <person name="Ruan X."/>
            <person name="Zhao L."/>
            <person name="Wei J."/>
            <person name="Que T."/>
            <person name="Du C."/>
            <person name="Cheng J."/>
            <person name="Dai P."/>
            <person name="Han X."/>
            <person name="Huang E."/>
            <person name="Gao Y."/>
            <person name="Liu J."/>
            <person name="Shao H."/>
            <person name="Ye R."/>
            <person name="Li L."/>
            <person name="Wei W."/>
            <person name="Wang X."/>
            <person name="Wang C."/>
            <person name="Huo Q."/>
            <person name="Li W."/>
            <person name="Guo W."/>
            <person name="Chen H."/>
            <person name="Chen S."/>
            <person name="Zhou L."/>
            <person name="Zhou L."/>
            <person name="Ni X."/>
            <person name="Tian J."/>
            <person name="Zhou Y."/>
            <person name="Sheng Y."/>
            <person name="Liu T."/>
            <person name="Pan Y."/>
            <person name="Xia L."/>
            <person name="Li J."/>
            <person name="Zhao F."/>
            <person name="Cao W."/>
        </authorList>
    </citation>
    <scope>NUCLEOTIDE SEQUENCE</scope>
    <source>
        <strain evidence="3">Rmic-2018</strain>
        <tissue evidence="3">Larvae</tissue>
    </source>
</reference>
<evidence type="ECO:0000256" key="1">
    <source>
        <dbReference type="SAM" id="Coils"/>
    </source>
</evidence>